<comment type="caution">
    <text evidence="1">The sequence shown here is derived from an EMBL/GenBank/DDBJ whole genome shotgun (WGS) entry which is preliminary data.</text>
</comment>
<gene>
    <name evidence="1" type="ORF">LEQ_2536c</name>
</gene>
<dbReference type="AlphaFoldDB" id="V7HV28"/>
<accession>V7HV28</accession>
<organism evidence="1 2">
    <name type="scientific">Ligilactobacillus equi DPC 6820</name>
    <dbReference type="NCBI Taxonomy" id="1392007"/>
    <lineage>
        <taxon>Bacteria</taxon>
        <taxon>Bacillati</taxon>
        <taxon>Bacillota</taxon>
        <taxon>Bacilli</taxon>
        <taxon>Lactobacillales</taxon>
        <taxon>Lactobacillaceae</taxon>
        <taxon>Ligilactobacillus</taxon>
    </lineage>
</organism>
<reference evidence="1 2" key="1">
    <citation type="journal article" date="2014" name="Genome Announc.">
        <title>The Genome of the Predominant Equine Lactobacillus Species, Lactobacillus equi, Is Reflective of Its Lifestyle Adaptations to an Herbivorous Host.</title>
        <authorList>
            <person name="O'Donnell M.M."/>
            <person name="Harris H.M."/>
            <person name="O'Toole P.W."/>
            <person name="Ross R.P."/>
        </authorList>
    </citation>
    <scope>NUCLEOTIDE SEQUENCE [LARGE SCALE GENOMIC DNA]</scope>
    <source>
        <strain evidence="1 2">DPC 6820</strain>
    </source>
</reference>
<dbReference type="Proteomes" id="UP000018559">
    <property type="component" value="Unassembled WGS sequence"/>
</dbReference>
<sequence>MEYKSELYGRVFMTVNPRNTTPILLQAGYQKNKLAPKGFIILVD</sequence>
<protein>
    <submittedName>
        <fullName evidence="1">Transposase</fullName>
    </submittedName>
</protein>
<keyword evidence="2" id="KW-1185">Reference proteome</keyword>
<name>V7HV28_9LACO</name>
<evidence type="ECO:0000313" key="2">
    <source>
        <dbReference type="Proteomes" id="UP000018559"/>
    </source>
</evidence>
<dbReference type="EMBL" id="AWWH01000128">
    <property type="protein sequence ID" value="ETA74079.1"/>
    <property type="molecule type" value="Genomic_DNA"/>
</dbReference>
<evidence type="ECO:0000313" key="1">
    <source>
        <dbReference type="EMBL" id="ETA74079.1"/>
    </source>
</evidence>
<proteinExistence type="predicted"/>